<protein>
    <submittedName>
        <fullName evidence="1">Argininosuccinate lyase</fullName>
    </submittedName>
</protein>
<dbReference type="RefSeq" id="WP_175607337.1">
    <property type="nucleotide sequence ID" value="NZ_MSTI01000020.1"/>
</dbReference>
<evidence type="ECO:0000313" key="2">
    <source>
        <dbReference type="Proteomes" id="UP000186607"/>
    </source>
</evidence>
<organism evidence="1 2">
    <name type="scientific">Deinococcus marmoris</name>
    <dbReference type="NCBI Taxonomy" id="249408"/>
    <lineage>
        <taxon>Bacteria</taxon>
        <taxon>Thermotogati</taxon>
        <taxon>Deinococcota</taxon>
        <taxon>Deinococci</taxon>
        <taxon>Deinococcales</taxon>
        <taxon>Deinococcaceae</taxon>
        <taxon>Deinococcus</taxon>
    </lineage>
</organism>
<keyword evidence="2" id="KW-1185">Reference proteome</keyword>
<dbReference type="Proteomes" id="UP000186607">
    <property type="component" value="Unassembled WGS sequence"/>
</dbReference>
<name>A0A1U7P3I6_9DEIO</name>
<proteinExistence type="predicted"/>
<evidence type="ECO:0000313" key="1">
    <source>
        <dbReference type="EMBL" id="OLV19732.1"/>
    </source>
</evidence>
<dbReference type="AlphaFoldDB" id="A0A1U7P3I6"/>
<gene>
    <name evidence="1" type="ORF">BOO71_0001561</name>
</gene>
<keyword evidence="1" id="KW-0456">Lyase</keyword>
<accession>A0A1U7P3I6</accession>
<comment type="caution">
    <text evidence="1">The sequence shown here is derived from an EMBL/GenBank/DDBJ whole genome shotgun (WGS) entry which is preliminary data.</text>
</comment>
<reference evidence="1 2" key="1">
    <citation type="submission" date="2017-01" db="EMBL/GenBank/DDBJ databases">
        <title>Genome Analysis of Deinococcus marmoris KOPRI26562.</title>
        <authorList>
            <person name="Kim J.H."/>
            <person name="Oh H.-M."/>
        </authorList>
    </citation>
    <scope>NUCLEOTIDE SEQUENCE [LARGE SCALE GENOMIC DNA]</scope>
    <source>
        <strain evidence="1 2">KOPRI26562</strain>
    </source>
</reference>
<dbReference type="EMBL" id="MSTI01000020">
    <property type="protein sequence ID" value="OLV19732.1"/>
    <property type="molecule type" value="Genomic_DNA"/>
</dbReference>
<dbReference type="STRING" id="249408.BOO71_0001561"/>
<sequence length="52" mass="6068">MRRRKRGFSWGKEWLCETQQGGSVVTELADVIAFWEAHAHIKTLLDHLHPQP</sequence>
<dbReference type="GO" id="GO:0016829">
    <property type="term" value="F:lyase activity"/>
    <property type="evidence" value="ECO:0007669"/>
    <property type="project" value="UniProtKB-KW"/>
</dbReference>